<dbReference type="OrthoDB" id="9803319at2"/>
<dbReference type="RefSeq" id="WP_021758959.1">
    <property type="nucleotide sequence ID" value="NC_022444.1"/>
</dbReference>
<dbReference type="Proteomes" id="UP000016587">
    <property type="component" value="Chromosome"/>
</dbReference>
<dbReference type="Pfam" id="PF13370">
    <property type="entry name" value="Fer4_13"/>
    <property type="match status" value="1"/>
</dbReference>
<accession>T2G6W6</accession>
<reference evidence="9 10" key="1">
    <citation type="journal article" date="2013" name="J. Bacteriol.">
        <title>Roles of HynAB and Ech, the only two hydrogenases found in the model sulfate reducer Desulfovibrio gigas.</title>
        <authorList>
            <person name="Morais-Silva F.O."/>
            <person name="Santos C.I."/>
            <person name="Rodrigues R."/>
            <person name="Pereira I.A."/>
            <person name="Rodrigues-Pousada C."/>
        </authorList>
    </citation>
    <scope>NUCLEOTIDE SEQUENCE [LARGE SCALE GENOMIC DNA]</scope>
    <source>
        <strain evidence="10">ATCC 19364 / DSM 1382 / NCIMB 9332 / VKM B-1759</strain>
    </source>
</reference>
<dbReference type="PANTHER" id="PTHR36923">
    <property type="entry name" value="FERREDOXIN"/>
    <property type="match status" value="1"/>
</dbReference>
<evidence type="ECO:0000256" key="6">
    <source>
        <dbReference type="ARBA" id="ARBA00023014"/>
    </source>
</evidence>
<dbReference type="GO" id="GO:0051536">
    <property type="term" value="F:iron-sulfur cluster binding"/>
    <property type="evidence" value="ECO:0007669"/>
    <property type="project" value="UniProtKB-KW"/>
</dbReference>
<evidence type="ECO:0000313" key="10">
    <source>
        <dbReference type="Proteomes" id="UP000016587"/>
    </source>
</evidence>
<dbReference type="KEGG" id="dgg:DGI_0418"/>
<evidence type="ECO:0000256" key="2">
    <source>
        <dbReference type="ARBA" id="ARBA00022448"/>
    </source>
</evidence>
<dbReference type="GO" id="GO:0009055">
    <property type="term" value="F:electron transfer activity"/>
    <property type="evidence" value="ECO:0007669"/>
    <property type="project" value="UniProtKB-UniRule"/>
</dbReference>
<evidence type="ECO:0000256" key="4">
    <source>
        <dbReference type="ARBA" id="ARBA00022982"/>
    </source>
</evidence>
<dbReference type="InterPro" id="IPR017900">
    <property type="entry name" value="4Fe4S_Fe_S_CS"/>
</dbReference>
<dbReference type="AlphaFoldDB" id="T2G6W6"/>
<name>T2G6W6_MEGG1</name>
<dbReference type="PATRIC" id="fig|1121448.10.peg.416"/>
<dbReference type="PRINTS" id="PR00352">
    <property type="entry name" value="3FE4SFRDOXIN"/>
</dbReference>
<dbReference type="PROSITE" id="PS00198">
    <property type="entry name" value="4FE4S_FER_1"/>
    <property type="match status" value="1"/>
</dbReference>
<evidence type="ECO:0000256" key="3">
    <source>
        <dbReference type="ARBA" id="ARBA00022723"/>
    </source>
</evidence>
<dbReference type="InterPro" id="IPR051269">
    <property type="entry name" value="Fe-S_cluster_ET"/>
</dbReference>
<evidence type="ECO:0000256" key="5">
    <source>
        <dbReference type="ARBA" id="ARBA00023004"/>
    </source>
</evidence>
<dbReference type="PANTHER" id="PTHR36923:SF3">
    <property type="entry name" value="FERREDOXIN"/>
    <property type="match status" value="1"/>
</dbReference>
<gene>
    <name evidence="9" type="ORF">DGI_0418</name>
</gene>
<sequence>MPIEVNDDCMACEACVEICPDVFEMNEEGDKAVVINPDSDLDCVEEAIDSCPAEAIIRS</sequence>
<dbReference type="SUPFAM" id="SSF54862">
    <property type="entry name" value="4Fe-4S ferredoxins"/>
    <property type="match status" value="1"/>
</dbReference>
<proteinExistence type="predicted"/>
<dbReference type="InterPro" id="IPR001080">
    <property type="entry name" value="3Fe4S_ferredoxin"/>
</dbReference>
<comment type="function">
    <text evidence="1 7">Ferredoxins are iron-sulfur proteins that transfer electrons in a wide variety of metabolic reactions.</text>
</comment>
<organism evidence="9 10">
    <name type="scientific">Megalodesulfovibrio gigas (strain ATCC 19364 / DSM 1382 / NCIMB 9332 / VKM B-1759)</name>
    <name type="common">Desulfovibrio gigas</name>
    <dbReference type="NCBI Taxonomy" id="1121448"/>
    <lineage>
        <taxon>Bacteria</taxon>
        <taxon>Pseudomonadati</taxon>
        <taxon>Thermodesulfobacteriota</taxon>
        <taxon>Desulfovibrionia</taxon>
        <taxon>Desulfovibrionales</taxon>
        <taxon>Desulfovibrionaceae</taxon>
        <taxon>Megalodesulfovibrio</taxon>
    </lineage>
</organism>
<dbReference type="EMBL" id="CP006585">
    <property type="protein sequence ID" value="AGW12335.1"/>
    <property type="molecule type" value="Genomic_DNA"/>
</dbReference>
<keyword evidence="2 7" id="KW-0813">Transport</keyword>
<keyword evidence="6 7" id="KW-0411">Iron-sulfur</keyword>
<protein>
    <recommendedName>
        <fullName evidence="7">Ferredoxin</fullName>
    </recommendedName>
</protein>
<keyword evidence="4 7" id="KW-0249">Electron transport</keyword>
<evidence type="ECO:0000256" key="7">
    <source>
        <dbReference type="RuleBase" id="RU368020"/>
    </source>
</evidence>
<reference evidence="10" key="2">
    <citation type="submission" date="2013-07" db="EMBL/GenBank/DDBJ databases">
        <authorList>
            <person name="Morais-Silva F.O."/>
            <person name="Rezende A.M."/>
            <person name="Pimentel C."/>
            <person name="Resende D.M."/>
            <person name="Santos C.I."/>
            <person name="Clemente C."/>
            <person name="de Oliveira L.M."/>
            <person name="da Silva S.M."/>
            <person name="Costa D.A."/>
            <person name="Varela-Raposo A."/>
            <person name="Horacio E.C.A."/>
            <person name="Matos M."/>
            <person name="Flores O."/>
            <person name="Ruiz J.C."/>
            <person name="Rodrigues-Pousada C."/>
        </authorList>
    </citation>
    <scope>NUCLEOTIDE SEQUENCE [LARGE SCALE GENOMIC DNA]</scope>
    <source>
        <strain evidence="10">ATCC 19364 / DSM 1382 / NCIMB 9332 / VKM B-1759</strain>
    </source>
</reference>
<feature type="domain" description="4Fe-4S ferredoxin-type" evidence="8">
    <location>
        <begin position="1"/>
        <end position="28"/>
    </location>
</feature>
<keyword evidence="5 7" id="KW-0408">Iron</keyword>
<dbReference type="eggNOG" id="COG1141">
    <property type="taxonomic scope" value="Bacteria"/>
</dbReference>
<evidence type="ECO:0000259" key="8">
    <source>
        <dbReference type="PROSITE" id="PS51379"/>
    </source>
</evidence>
<keyword evidence="3 7" id="KW-0479">Metal-binding</keyword>
<dbReference type="Gene3D" id="3.30.70.20">
    <property type="match status" value="1"/>
</dbReference>
<dbReference type="InterPro" id="IPR017896">
    <property type="entry name" value="4Fe4S_Fe-S-bd"/>
</dbReference>
<evidence type="ECO:0000313" key="9">
    <source>
        <dbReference type="EMBL" id="AGW12335.1"/>
    </source>
</evidence>
<dbReference type="STRING" id="1121448.DGI_0418"/>
<dbReference type="HOGENOM" id="CLU_139698_6_4_7"/>
<keyword evidence="10" id="KW-1185">Reference proteome</keyword>
<dbReference type="GO" id="GO:0005506">
    <property type="term" value="F:iron ion binding"/>
    <property type="evidence" value="ECO:0007669"/>
    <property type="project" value="UniProtKB-UniRule"/>
</dbReference>
<dbReference type="PROSITE" id="PS51379">
    <property type="entry name" value="4FE4S_FER_2"/>
    <property type="match status" value="1"/>
</dbReference>
<evidence type="ECO:0000256" key="1">
    <source>
        <dbReference type="ARBA" id="ARBA00003532"/>
    </source>
</evidence>